<evidence type="ECO:0000313" key="2">
    <source>
        <dbReference type="EMBL" id="MBZ2209335.1"/>
    </source>
</evidence>
<gene>
    <name evidence="2" type="ORF">I4X03_018860</name>
</gene>
<keyword evidence="1" id="KW-1133">Transmembrane helix</keyword>
<name>A0ABS7STT1_9BURK</name>
<keyword evidence="1" id="KW-0812">Transmembrane</keyword>
<feature type="transmembrane region" description="Helical" evidence="1">
    <location>
        <begin position="35"/>
        <end position="53"/>
    </location>
</feature>
<reference evidence="2 3" key="1">
    <citation type="submission" date="2021-01" db="EMBL/GenBank/DDBJ databases">
        <authorList>
            <person name="Ruan W."/>
            <person name="Khan S.A."/>
            <person name="Jeon C.O."/>
        </authorList>
    </citation>
    <scope>NUCLEOTIDE SEQUENCE [LARGE SCALE GENOMIC DNA]</scope>
    <source>
        <strain evidence="2 3">R798</strain>
    </source>
</reference>
<accession>A0ABS7STT1</accession>
<dbReference type="EMBL" id="JAFBIL020000008">
    <property type="protein sequence ID" value="MBZ2209335.1"/>
    <property type="molecule type" value="Genomic_DNA"/>
</dbReference>
<keyword evidence="3" id="KW-1185">Reference proteome</keyword>
<comment type="caution">
    <text evidence="2">The sequence shown here is derived from an EMBL/GenBank/DDBJ whole genome shotgun (WGS) entry which is preliminary data.</text>
</comment>
<evidence type="ECO:0000313" key="3">
    <source>
        <dbReference type="Proteomes" id="UP000809349"/>
    </source>
</evidence>
<feature type="transmembrane region" description="Helical" evidence="1">
    <location>
        <begin position="7"/>
        <end position="29"/>
    </location>
</feature>
<evidence type="ECO:0000256" key="1">
    <source>
        <dbReference type="SAM" id="Phobius"/>
    </source>
</evidence>
<evidence type="ECO:0008006" key="4">
    <source>
        <dbReference type="Google" id="ProtNLM"/>
    </source>
</evidence>
<proteinExistence type="predicted"/>
<keyword evidence="1" id="KW-0472">Membrane</keyword>
<reference evidence="2 3" key="2">
    <citation type="submission" date="2021-08" db="EMBL/GenBank/DDBJ databases">
        <title>Massilia sp. R798.</title>
        <authorList>
            <person name="Baek J.H."/>
            <person name="Jung H.S."/>
            <person name="Kim K.R."/>
            <person name="Jeon C.O."/>
        </authorList>
    </citation>
    <scope>NUCLEOTIDE SEQUENCE [LARGE SCALE GENOMIC DNA]</scope>
    <source>
        <strain evidence="2 3">R798</strain>
    </source>
</reference>
<dbReference type="RefSeq" id="WP_223469807.1">
    <property type="nucleotide sequence ID" value="NZ_JAFBIL020000008.1"/>
</dbReference>
<organism evidence="2 3">
    <name type="scientific">Massilia soli</name>
    <dbReference type="NCBI Taxonomy" id="2792854"/>
    <lineage>
        <taxon>Bacteria</taxon>
        <taxon>Pseudomonadati</taxon>
        <taxon>Pseudomonadota</taxon>
        <taxon>Betaproteobacteria</taxon>
        <taxon>Burkholderiales</taxon>
        <taxon>Oxalobacteraceae</taxon>
        <taxon>Telluria group</taxon>
        <taxon>Massilia</taxon>
    </lineage>
</organism>
<protein>
    <recommendedName>
        <fullName evidence="4">DUF4175 domain-containing protein</fullName>
    </recommendedName>
</protein>
<dbReference type="Proteomes" id="UP000809349">
    <property type="component" value="Unassembled WGS sequence"/>
</dbReference>
<sequence length="55" mass="5765">MKQPAQRIWGAPILFGVLTTVGLISALLGDGIWDALSALALGIPVAACAWYGLKR</sequence>